<dbReference type="GeneID" id="95516660"/>
<dbReference type="Proteomes" id="UP000182375">
    <property type="component" value="Unassembled WGS sequence"/>
</dbReference>
<dbReference type="RefSeq" id="WP_074996385.1">
    <property type="nucleotide sequence ID" value="NZ_FNTD01000005.1"/>
</dbReference>
<name>A0A1H5K4Y1_9ACTN</name>
<dbReference type="EMBL" id="FNTD01000005">
    <property type="protein sequence ID" value="SEE59917.1"/>
    <property type="molecule type" value="Genomic_DNA"/>
</dbReference>
<dbReference type="AlphaFoldDB" id="A0A1H5K4Y1"/>
<accession>A0A1H5K4Y1</accession>
<evidence type="ECO:0000313" key="1">
    <source>
        <dbReference type="EMBL" id="SEE58617.1"/>
    </source>
</evidence>
<reference evidence="2 4" key="1">
    <citation type="submission" date="2016-10" db="EMBL/GenBank/DDBJ databases">
        <authorList>
            <person name="de Groot N.N."/>
        </authorList>
    </citation>
    <scope>NUCLEOTIDE SEQUENCE [LARGE SCALE GENOMIC DNA]</scope>
    <source>
        <strain evidence="2 4">DSM 40306</strain>
    </source>
</reference>
<dbReference type="EMBL" id="FNTD01000005">
    <property type="protein sequence ID" value="SEE59785.1"/>
    <property type="molecule type" value="Genomic_DNA"/>
</dbReference>
<proteinExistence type="predicted"/>
<protein>
    <submittedName>
        <fullName evidence="2">Uncharacterized protein</fullName>
    </submittedName>
</protein>
<dbReference type="EMBL" id="FNTD01000005">
    <property type="protein sequence ID" value="SEE58617.1"/>
    <property type="molecule type" value="Genomic_DNA"/>
</dbReference>
<evidence type="ECO:0000313" key="4">
    <source>
        <dbReference type="Proteomes" id="UP000182375"/>
    </source>
</evidence>
<sequence>MLAVQQRQREAKQAAEQEHLAAIEALLQWQKALVKPVVEFVFHEAGSYPKVAESGTPEYAMGVPVYVNGKPYAVICPVASRIPALRNRLVPLVLFAASEKERNRIAAQAAPGQRVEVITVELPPVPSVAPPRRPRSGITVEQAVSRMLGLDRL</sequence>
<evidence type="ECO:0000313" key="2">
    <source>
        <dbReference type="EMBL" id="SEE59785.1"/>
    </source>
</evidence>
<evidence type="ECO:0000313" key="3">
    <source>
        <dbReference type="EMBL" id="SEE59917.1"/>
    </source>
</evidence>
<dbReference type="STRING" id="67331.SAMN04490357_7656"/>
<gene>
    <name evidence="1" type="ORF">SAMN04490357_7656</name>
    <name evidence="2" type="ORF">SAMN04490357_7713</name>
    <name evidence="3" type="ORF">SAMN04490357_7719</name>
</gene>
<organism evidence="2 4">
    <name type="scientific">Streptomyces misionensis</name>
    <dbReference type="NCBI Taxonomy" id="67331"/>
    <lineage>
        <taxon>Bacteria</taxon>
        <taxon>Bacillati</taxon>
        <taxon>Actinomycetota</taxon>
        <taxon>Actinomycetes</taxon>
        <taxon>Kitasatosporales</taxon>
        <taxon>Streptomycetaceae</taxon>
        <taxon>Streptomyces</taxon>
    </lineage>
</organism>